<dbReference type="Gene3D" id="3.10.20.30">
    <property type="match status" value="1"/>
</dbReference>
<keyword evidence="4" id="KW-0479">Metal-binding</keyword>
<dbReference type="RefSeq" id="WP_345401060.1">
    <property type="nucleotide sequence ID" value="NZ_BAABLA010000103.1"/>
</dbReference>
<gene>
    <name evidence="10" type="ORF">ACFQGD_21860</name>
</gene>
<dbReference type="PANTHER" id="PTHR47354">
    <property type="entry name" value="NADH OXIDOREDUCTASE HCR"/>
    <property type="match status" value="1"/>
</dbReference>
<dbReference type="PROSITE" id="PS51384">
    <property type="entry name" value="FAD_FR"/>
    <property type="match status" value="1"/>
</dbReference>
<dbReference type="SUPFAM" id="SSF52343">
    <property type="entry name" value="Ferredoxin reductase-like, C-terminal NADP-linked domain"/>
    <property type="match status" value="1"/>
</dbReference>
<comment type="caution">
    <text evidence="10">The sequence shown here is derived from an EMBL/GenBank/DDBJ whole genome shotgun (WGS) entry which is preliminary data.</text>
</comment>
<accession>A0ABW2C5J0</accession>
<protein>
    <submittedName>
        <fullName evidence="10">Ferredoxin reductase</fullName>
    </submittedName>
</protein>
<comment type="cofactor">
    <cofactor evidence="1">
        <name>FAD</name>
        <dbReference type="ChEBI" id="CHEBI:57692"/>
    </cofactor>
</comment>
<proteinExistence type="predicted"/>
<keyword evidence="11" id="KW-1185">Reference proteome</keyword>
<keyword evidence="5" id="KW-0274">FAD</keyword>
<keyword evidence="6" id="KW-0560">Oxidoreductase</keyword>
<dbReference type="CDD" id="cd00207">
    <property type="entry name" value="fer2"/>
    <property type="match status" value="1"/>
</dbReference>
<dbReference type="Gene3D" id="2.40.30.10">
    <property type="entry name" value="Translation factors"/>
    <property type="match status" value="1"/>
</dbReference>
<name>A0ABW2C5J0_9PSEU</name>
<organism evidence="10 11">
    <name type="scientific">Haloechinothrix salitolerans</name>
    <dbReference type="NCBI Taxonomy" id="926830"/>
    <lineage>
        <taxon>Bacteria</taxon>
        <taxon>Bacillati</taxon>
        <taxon>Actinomycetota</taxon>
        <taxon>Actinomycetes</taxon>
        <taxon>Pseudonocardiales</taxon>
        <taxon>Pseudonocardiaceae</taxon>
        <taxon>Haloechinothrix</taxon>
    </lineage>
</organism>
<dbReference type="Gene3D" id="3.40.50.80">
    <property type="entry name" value="Nucleotide-binding domain of ferredoxin-NADP reductase (FNR) module"/>
    <property type="match status" value="1"/>
</dbReference>
<dbReference type="InterPro" id="IPR017938">
    <property type="entry name" value="Riboflavin_synthase-like_b-brl"/>
</dbReference>
<evidence type="ECO:0000256" key="2">
    <source>
        <dbReference type="ARBA" id="ARBA00022630"/>
    </source>
</evidence>
<dbReference type="SUPFAM" id="SSF54292">
    <property type="entry name" value="2Fe-2S ferredoxin-like"/>
    <property type="match status" value="1"/>
</dbReference>
<dbReference type="InterPro" id="IPR036010">
    <property type="entry name" value="2Fe-2S_ferredoxin-like_sf"/>
</dbReference>
<dbReference type="Pfam" id="PF00175">
    <property type="entry name" value="NAD_binding_1"/>
    <property type="match status" value="1"/>
</dbReference>
<reference evidence="11" key="1">
    <citation type="journal article" date="2019" name="Int. J. Syst. Evol. Microbiol.">
        <title>The Global Catalogue of Microorganisms (GCM) 10K type strain sequencing project: providing services to taxonomists for standard genome sequencing and annotation.</title>
        <authorList>
            <consortium name="The Broad Institute Genomics Platform"/>
            <consortium name="The Broad Institute Genome Sequencing Center for Infectious Disease"/>
            <person name="Wu L."/>
            <person name="Ma J."/>
        </authorList>
    </citation>
    <scope>NUCLEOTIDE SEQUENCE [LARGE SCALE GENOMIC DNA]</scope>
    <source>
        <strain evidence="11">KCTC 32255</strain>
    </source>
</reference>
<dbReference type="InterPro" id="IPR001041">
    <property type="entry name" value="2Fe-2S_ferredoxin-type"/>
</dbReference>
<dbReference type="EMBL" id="JBHSXX010000001">
    <property type="protein sequence ID" value="MFC6869792.1"/>
    <property type="molecule type" value="Genomic_DNA"/>
</dbReference>
<dbReference type="CDD" id="cd06216">
    <property type="entry name" value="FNR_iron_sulfur_binding_2"/>
    <property type="match status" value="1"/>
</dbReference>
<evidence type="ECO:0000256" key="1">
    <source>
        <dbReference type="ARBA" id="ARBA00001974"/>
    </source>
</evidence>
<evidence type="ECO:0000256" key="5">
    <source>
        <dbReference type="ARBA" id="ARBA00022827"/>
    </source>
</evidence>
<sequence length="369" mass="40388">MRTLLPRRATTARKAAMSLAERLLTPHGIDRYLELVDPLLVRFEIRARVTGVAHPTHDTVTLTLSLNRAWRGFSAGQYVRVSVDIDGVRRTRCYSPANSQYGDPRTLELTIKVDPNGLVSRHLHEHAHEGMVLGISDPDGTFTLPTWRPDSLLFISGGSGITPVLSMLRTLHDEGYKGRVAFLHYSNTADDVLYRDVLTALADDSETIDVALGYTATETGADVHGLFTAEHLDAVAPWWREAETYLCGPQGLMDAVRTTYAENGVSEHLHTEEFSPPALEIDTANATGTVRFSRSGRESANSGDVLLEQAEQAGLRPEHGCRMGICFSCTQVKTSGCVRNALTGELSAEEDEEIQLCISVPVGDVNINC</sequence>
<dbReference type="InterPro" id="IPR001709">
    <property type="entry name" value="Flavoprot_Pyr_Nucl_cyt_Rdtase"/>
</dbReference>
<dbReference type="PANTHER" id="PTHR47354:SF6">
    <property type="entry name" value="NADH OXIDOREDUCTASE HCR"/>
    <property type="match status" value="1"/>
</dbReference>
<evidence type="ECO:0000313" key="11">
    <source>
        <dbReference type="Proteomes" id="UP001596337"/>
    </source>
</evidence>
<keyword evidence="3" id="KW-0001">2Fe-2S</keyword>
<dbReference type="InterPro" id="IPR039261">
    <property type="entry name" value="FNR_nucleotide-bd"/>
</dbReference>
<evidence type="ECO:0000259" key="9">
    <source>
        <dbReference type="PROSITE" id="PS51384"/>
    </source>
</evidence>
<dbReference type="InterPro" id="IPR008333">
    <property type="entry name" value="Cbr1-like_FAD-bd_dom"/>
</dbReference>
<dbReference type="InterPro" id="IPR001433">
    <property type="entry name" value="OxRdtase_FAD/NAD-bd"/>
</dbReference>
<dbReference type="PRINTS" id="PR00371">
    <property type="entry name" value="FPNCR"/>
</dbReference>
<dbReference type="InterPro" id="IPR050415">
    <property type="entry name" value="MRET"/>
</dbReference>
<keyword evidence="2" id="KW-0285">Flavoprotein</keyword>
<evidence type="ECO:0000256" key="3">
    <source>
        <dbReference type="ARBA" id="ARBA00022714"/>
    </source>
</evidence>
<dbReference type="Pfam" id="PF00970">
    <property type="entry name" value="FAD_binding_6"/>
    <property type="match status" value="1"/>
</dbReference>
<evidence type="ECO:0000256" key="8">
    <source>
        <dbReference type="ARBA" id="ARBA00023014"/>
    </source>
</evidence>
<evidence type="ECO:0000256" key="7">
    <source>
        <dbReference type="ARBA" id="ARBA00023004"/>
    </source>
</evidence>
<feature type="domain" description="FAD-binding FR-type" evidence="9">
    <location>
        <begin position="42"/>
        <end position="145"/>
    </location>
</feature>
<keyword evidence="7" id="KW-0408">Iron</keyword>
<evidence type="ECO:0000313" key="10">
    <source>
        <dbReference type="EMBL" id="MFC6869792.1"/>
    </source>
</evidence>
<evidence type="ECO:0000256" key="4">
    <source>
        <dbReference type="ARBA" id="ARBA00022723"/>
    </source>
</evidence>
<keyword evidence="8" id="KW-0411">Iron-sulfur</keyword>
<dbReference type="InterPro" id="IPR012675">
    <property type="entry name" value="Beta-grasp_dom_sf"/>
</dbReference>
<dbReference type="InterPro" id="IPR017927">
    <property type="entry name" value="FAD-bd_FR_type"/>
</dbReference>
<dbReference type="Proteomes" id="UP001596337">
    <property type="component" value="Unassembled WGS sequence"/>
</dbReference>
<evidence type="ECO:0000256" key="6">
    <source>
        <dbReference type="ARBA" id="ARBA00023002"/>
    </source>
</evidence>
<dbReference type="PRINTS" id="PR00410">
    <property type="entry name" value="PHEHYDRXLASE"/>
</dbReference>
<dbReference type="SUPFAM" id="SSF63380">
    <property type="entry name" value="Riboflavin synthase domain-like"/>
    <property type="match status" value="1"/>
</dbReference>